<dbReference type="InterPro" id="IPR006680">
    <property type="entry name" value="Amidohydro-rel"/>
</dbReference>
<dbReference type="AlphaFoldDB" id="A0A4R5X012"/>
<organism evidence="3 4">
    <name type="scientific">Mycobacterium paragordonae</name>
    <dbReference type="NCBI Taxonomy" id="1389713"/>
    <lineage>
        <taxon>Bacteria</taxon>
        <taxon>Bacillati</taxon>
        <taxon>Actinomycetota</taxon>
        <taxon>Actinomycetes</taxon>
        <taxon>Mycobacteriales</taxon>
        <taxon>Mycobacteriaceae</taxon>
        <taxon>Mycobacterium</taxon>
    </lineage>
</organism>
<dbReference type="GO" id="GO:0019748">
    <property type="term" value="P:secondary metabolic process"/>
    <property type="evidence" value="ECO:0007669"/>
    <property type="project" value="TreeGrafter"/>
</dbReference>
<comment type="caution">
    <text evidence="3">The sequence shown here is derived from an EMBL/GenBank/DDBJ whole genome shotgun (WGS) entry which is preliminary data.</text>
</comment>
<dbReference type="Gene3D" id="3.20.20.140">
    <property type="entry name" value="Metal-dependent hydrolases"/>
    <property type="match status" value="1"/>
</dbReference>
<proteinExistence type="predicted"/>
<keyword evidence="1" id="KW-0456">Lyase</keyword>
<dbReference type="GO" id="GO:0016831">
    <property type="term" value="F:carboxy-lyase activity"/>
    <property type="evidence" value="ECO:0007669"/>
    <property type="project" value="InterPro"/>
</dbReference>
<sequence length="329" mass="35901">MSPPTTRVIAVEEHAWTPELRSALVDSSDDDTVTWFSNSGIISHRLLDVDEERVARMDAAGVDLQVLSITTPGTQSLPSALAVPLARDANDFLFDAVQRRPDRFAAFATLPTPDPHAAADELRRCIHELGFVGAMLFPRTGPNLLDHNRFRPIFEAAAELGAPLYLHPGIPPAAVREACYDGFDFATSLMLSTGGWGWHAEAGLAALRLILAGTFDRHPDLQIILGHWGEMLVSFADRAEALSGTSTHLDRHVLEYVTSNVYATAGGILSYRMLRQALDVLGADRLMFALDDPYNGGSLDAHGFINSAPMSLEDRHKFAHLNAERLLLG</sequence>
<name>A0A4R5X012_9MYCO</name>
<dbReference type="InterPro" id="IPR032465">
    <property type="entry name" value="ACMSD"/>
</dbReference>
<dbReference type="Pfam" id="PF04909">
    <property type="entry name" value="Amidohydro_2"/>
    <property type="match status" value="1"/>
</dbReference>
<dbReference type="GO" id="GO:0005829">
    <property type="term" value="C:cytosol"/>
    <property type="evidence" value="ECO:0007669"/>
    <property type="project" value="TreeGrafter"/>
</dbReference>
<dbReference type="PANTHER" id="PTHR21240:SF30">
    <property type="entry name" value="AMIDOHYDROLASE-RELATED DOMAIN-CONTAINING PROTEIN-RELATED"/>
    <property type="match status" value="1"/>
</dbReference>
<evidence type="ECO:0000313" key="4">
    <source>
        <dbReference type="Proteomes" id="UP001229081"/>
    </source>
</evidence>
<evidence type="ECO:0000313" key="3">
    <source>
        <dbReference type="EMBL" id="MDP7737923.1"/>
    </source>
</evidence>
<dbReference type="Proteomes" id="UP001229081">
    <property type="component" value="Unassembled WGS sequence"/>
</dbReference>
<evidence type="ECO:0000259" key="2">
    <source>
        <dbReference type="Pfam" id="PF04909"/>
    </source>
</evidence>
<gene>
    <name evidence="3" type="ORF">QXL92_24555</name>
</gene>
<dbReference type="InterPro" id="IPR032466">
    <property type="entry name" value="Metal_Hydrolase"/>
</dbReference>
<dbReference type="GO" id="GO:0016787">
    <property type="term" value="F:hydrolase activity"/>
    <property type="evidence" value="ECO:0007669"/>
    <property type="project" value="InterPro"/>
</dbReference>
<dbReference type="PANTHER" id="PTHR21240">
    <property type="entry name" value="2-AMINO-3-CARBOXYLMUCONATE-6-SEMIALDEHYDE DECARBOXYLASE"/>
    <property type="match status" value="1"/>
</dbReference>
<dbReference type="SUPFAM" id="SSF51556">
    <property type="entry name" value="Metallo-dependent hydrolases"/>
    <property type="match status" value="1"/>
</dbReference>
<accession>A0A4R5X012</accession>
<dbReference type="RefSeq" id="WP_133434875.1">
    <property type="nucleotide sequence ID" value="NZ_JAUFSA010000001.1"/>
</dbReference>
<feature type="domain" description="Amidohydrolase-related" evidence="2">
    <location>
        <begin position="51"/>
        <end position="327"/>
    </location>
</feature>
<evidence type="ECO:0000256" key="1">
    <source>
        <dbReference type="ARBA" id="ARBA00023239"/>
    </source>
</evidence>
<dbReference type="EMBL" id="JAUFSA010000001">
    <property type="protein sequence ID" value="MDP7737923.1"/>
    <property type="molecule type" value="Genomic_DNA"/>
</dbReference>
<reference evidence="3" key="1">
    <citation type="submission" date="2023-06" db="EMBL/GenBank/DDBJ databases">
        <title>Identification of two novel mycobacterium reveal diversities and complexities of Mycobacterium gordonae clade.</title>
        <authorList>
            <person name="Matsumoto Y."/>
            <person name="Nakamura S."/>
            <person name="Motooka D."/>
            <person name="Fukushima K."/>
        </authorList>
    </citation>
    <scope>NUCLEOTIDE SEQUENCE</scope>
    <source>
        <strain evidence="3">TY812</strain>
    </source>
</reference>
<protein>
    <submittedName>
        <fullName evidence="3">Amidohydrolase family protein</fullName>
    </submittedName>
</protein>